<evidence type="ECO:0000313" key="3">
    <source>
        <dbReference type="EMBL" id="SHE95669.1"/>
    </source>
</evidence>
<dbReference type="PANTHER" id="PTHR39081">
    <property type="entry name" value="MUT7-C DOMAIN-CONTAINING PROTEIN"/>
    <property type="match status" value="1"/>
</dbReference>
<dbReference type="OrthoDB" id="9797655at2"/>
<dbReference type="STRING" id="1484053.SAMN05444274_10383"/>
<dbReference type="SUPFAM" id="SSF54285">
    <property type="entry name" value="MoaD/ThiS"/>
    <property type="match status" value="1"/>
</dbReference>
<reference evidence="3 4" key="1">
    <citation type="submission" date="2016-11" db="EMBL/GenBank/DDBJ databases">
        <authorList>
            <person name="Jaros S."/>
            <person name="Januszkiewicz K."/>
            <person name="Wedrychowicz H."/>
        </authorList>
    </citation>
    <scope>NUCLEOTIDE SEQUENCE [LARGE SCALE GENOMIC DNA]</scope>
    <source>
        <strain evidence="3 4">DSM 26910</strain>
    </source>
</reference>
<dbReference type="AlphaFoldDB" id="A0A1M4XQ93"/>
<dbReference type="InterPro" id="IPR002782">
    <property type="entry name" value="Mut7-C_RNAse_dom"/>
</dbReference>
<dbReference type="InterPro" id="IPR027798">
    <property type="entry name" value="Ub_Mut7C"/>
</dbReference>
<evidence type="ECO:0000259" key="1">
    <source>
        <dbReference type="Pfam" id="PF01927"/>
    </source>
</evidence>
<evidence type="ECO:0008006" key="5">
    <source>
        <dbReference type="Google" id="ProtNLM"/>
    </source>
</evidence>
<evidence type="ECO:0000259" key="2">
    <source>
        <dbReference type="Pfam" id="PF14451"/>
    </source>
</evidence>
<organism evidence="3 4">
    <name type="scientific">Mariniphaga anaerophila</name>
    <dbReference type="NCBI Taxonomy" id="1484053"/>
    <lineage>
        <taxon>Bacteria</taxon>
        <taxon>Pseudomonadati</taxon>
        <taxon>Bacteroidota</taxon>
        <taxon>Bacteroidia</taxon>
        <taxon>Marinilabiliales</taxon>
        <taxon>Prolixibacteraceae</taxon>
        <taxon>Mariniphaga</taxon>
    </lineage>
</organism>
<proteinExistence type="predicted"/>
<keyword evidence="4" id="KW-1185">Reference proteome</keyword>
<gene>
    <name evidence="3" type="ORF">SAMN05444274_10383</name>
</gene>
<accession>A0A1M4XQ93</accession>
<dbReference type="InterPro" id="IPR016155">
    <property type="entry name" value="Mopterin_synth/thiamin_S_b"/>
</dbReference>
<feature type="domain" description="Ubiquitin Mut7-C" evidence="2">
    <location>
        <begin position="18"/>
        <end position="96"/>
    </location>
</feature>
<sequence>MTTRGEHTGTNHSAVIRKVNLRFYEELNDHLPKAWRKRKFVYEFKGRPAIRNVIQALDIPHGEVDLILVNGRSVGFDYHLAGGEEISVYPRFESFDISPVVRLRAEPLRESRFVVDVNLGKLARKLRLLGFDTLFRNDFEDDEIIAISLKETRIILTRDRGILKQNVVTHGYWIRNDDPKKQLREVIERLQLQYSFRPFSRCSNCNGELEAAEKENLGNVLSEDTMHYYQKFWKCVGCGKIYWEGSHLEHIARWVAKLEKG</sequence>
<dbReference type="EMBL" id="FQUM01000003">
    <property type="protein sequence ID" value="SHE95669.1"/>
    <property type="molecule type" value="Genomic_DNA"/>
</dbReference>
<evidence type="ECO:0000313" key="4">
    <source>
        <dbReference type="Proteomes" id="UP000184164"/>
    </source>
</evidence>
<dbReference type="Pfam" id="PF01927">
    <property type="entry name" value="Mut7-C"/>
    <property type="match status" value="1"/>
</dbReference>
<name>A0A1M4XQ93_9BACT</name>
<dbReference type="Pfam" id="PF14451">
    <property type="entry name" value="Ub-Mut7C"/>
    <property type="match status" value="1"/>
</dbReference>
<dbReference type="Proteomes" id="UP000184164">
    <property type="component" value="Unassembled WGS sequence"/>
</dbReference>
<dbReference type="RefSeq" id="WP_073000052.1">
    <property type="nucleotide sequence ID" value="NZ_FQUM01000003.1"/>
</dbReference>
<feature type="domain" description="Mut7-C RNAse" evidence="1">
    <location>
        <begin position="112"/>
        <end position="253"/>
    </location>
</feature>
<dbReference type="PANTHER" id="PTHR39081:SF1">
    <property type="entry name" value="MUT7-C RNASE DOMAIN-CONTAINING PROTEIN"/>
    <property type="match status" value="1"/>
</dbReference>
<protein>
    <recommendedName>
        <fullName evidence="5">Twitching motility protein PilT</fullName>
    </recommendedName>
</protein>